<organism evidence="2 3">
    <name type="scientific">Dillenia turbinata</name>
    <dbReference type="NCBI Taxonomy" id="194707"/>
    <lineage>
        <taxon>Eukaryota</taxon>
        <taxon>Viridiplantae</taxon>
        <taxon>Streptophyta</taxon>
        <taxon>Embryophyta</taxon>
        <taxon>Tracheophyta</taxon>
        <taxon>Spermatophyta</taxon>
        <taxon>Magnoliopsida</taxon>
        <taxon>eudicotyledons</taxon>
        <taxon>Gunneridae</taxon>
        <taxon>Pentapetalae</taxon>
        <taxon>Dilleniales</taxon>
        <taxon>Dilleniaceae</taxon>
        <taxon>Dillenia</taxon>
    </lineage>
</organism>
<protein>
    <submittedName>
        <fullName evidence="2">Uncharacterized protein</fullName>
    </submittedName>
</protein>
<dbReference type="Proteomes" id="UP001370490">
    <property type="component" value="Unassembled WGS sequence"/>
</dbReference>
<sequence>MDSLSDSSRFPPKQITTILSTDK</sequence>
<accession>A0AAN8ZGU3</accession>
<comment type="caution">
    <text evidence="2">The sequence shown here is derived from an EMBL/GenBank/DDBJ whole genome shotgun (WGS) entry which is preliminary data.</text>
</comment>
<proteinExistence type="predicted"/>
<dbReference type="AlphaFoldDB" id="A0AAN8ZGU3"/>
<name>A0AAN8ZGU3_9MAGN</name>
<evidence type="ECO:0000313" key="2">
    <source>
        <dbReference type="EMBL" id="KAK6940589.1"/>
    </source>
</evidence>
<keyword evidence="3" id="KW-1185">Reference proteome</keyword>
<dbReference type="EMBL" id="JBAMMX010000005">
    <property type="protein sequence ID" value="KAK6940589.1"/>
    <property type="molecule type" value="Genomic_DNA"/>
</dbReference>
<reference evidence="2 3" key="1">
    <citation type="submission" date="2023-12" db="EMBL/GenBank/DDBJ databases">
        <title>A high-quality genome assembly for Dillenia turbinata (Dilleniales).</title>
        <authorList>
            <person name="Chanderbali A."/>
        </authorList>
    </citation>
    <scope>NUCLEOTIDE SEQUENCE [LARGE SCALE GENOMIC DNA]</scope>
    <source>
        <strain evidence="2">LSX21</strain>
        <tissue evidence="2">Leaf</tissue>
    </source>
</reference>
<feature type="region of interest" description="Disordered" evidence="1">
    <location>
        <begin position="1"/>
        <end position="23"/>
    </location>
</feature>
<evidence type="ECO:0000313" key="3">
    <source>
        <dbReference type="Proteomes" id="UP001370490"/>
    </source>
</evidence>
<evidence type="ECO:0000256" key="1">
    <source>
        <dbReference type="SAM" id="MobiDB-lite"/>
    </source>
</evidence>
<gene>
    <name evidence="2" type="ORF">RJ641_030120</name>
</gene>